<reference evidence="11" key="2">
    <citation type="submission" date="2020-09" db="EMBL/GenBank/DDBJ databases">
        <authorList>
            <person name="Sun Q."/>
            <person name="Ohkuma M."/>
        </authorList>
    </citation>
    <scope>NUCLEOTIDE SEQUENCE</scope>
    <source>
        <strain evidence="11">JCM 30078</strain>
    </source>
</reference>
<dbReference type="NCBIfam" id="TIGR01140">
    <property type="entry name" value="L_thr_O3P_dcar"/>
    <property type="match status" value="1"/>
</dbReference>
<comment type="caution">
    <text evidence="11">The sequence shown here is derived from an EMBL/GenBank/DDBJ whole genome shotgun (WGS) entry which is preliminary data.</text>
</comment>
<evidence type="ECO:0000313" key="11">
    <source>
        <dbReference type="EMBL" id="GGJ90362.1"/>
    </source>
</evidence>
<gene>
    <name evidence="11" type="primary">cobC</name>
    <name evidence="11" type="ORF">GCM10009304_15050</name>
</gene>
<evidence type="ECO:0000256" key="4">
    <source>
        <dbReference type="ARBA" id="ARBA00012285"/>
    </source>
</evidence>
<evidence type="ECO:0000256" key="2">
    <source>
        <dbReference type="ARBA" id="ARBA00003444"/>
    </source>
</evidence>
<dbReference type="Gene3D" id="3.40.640.10">
    <property type="entry name" value="Type I PLP-dependent aspartate aminotransferase-like (Major domain)"/>
    <property type="match status" value="1"/>
</dbReference>
<evidence type="ECO:0000259" key="10">
    <source>
        <dbReference type="Pfam" id="PF00155"/>
    </source>
</evidence>
<dbReference type="Proteomes" id="UP000635983">
    <property type="component" value="Unassembled WGS sequence"/>
</dbReference>
<comment type="function">
    <text evidence="2">Decarboxylates L-threonine-O-3-phosphate to yield (R)-1-amino-2-propanol O-2-phosphate, the precursor for the linkage between the nucleotide loop and the corrin ring in cobalamin.</text>
</comment>
<dbReference type="InterPro" id="IPR015422">
    <property type="entry name" value="PyrdxlP-dep_Trfase_small"/>
</dbReference>
<dbReference type="SUPFAM" id="SSF53383">
    <property type="entry name" value="PLP-dependent transferases"/>
    <property type="match status" value="1"/>
</dbReference>
<dbReference type="Pfam" id="PF00155">
    <property type="entry name" value="Aminotran_1_2"/>
    <property type="match status" value="1"/>
</dbReference>
<dbReference type="InterPro" id="IPR004838">
    <property type="entry name" value="NHTrfase_class1_PyrdxlP-BS"/>
</dbReference>
<feature type="domain" description="Aminotransferase class I/classII large" evidence="10">
    <location>
        <begin position="46"/>
        <end position="308"/>
    </location>
</feature>
<keyword evidence="7" id="KW-0456">Lyase</keyword>
<comment type="catalytic activity">
    <reaction evidence="9">
        <text>O-phospho-L-threonine + H(+) = (R)-1-aminopropan-2-yl phosphate + CO2</text>
        <dbReference type="Rhea" id="RHEA:11492"/>
        <dbReference type="ChEBI" id="CHEBI:15378"/>
        <dbReference type="ChEBI" id="CHEBI:16526"/>
        <dbReference type="ChEBI" id="CHEBI:58563"/>
        <dbReference type="ChEBI" id="CHEBI:58675"/>
        <dbReference type="EC" id="4.1.1.81"/>
    </reaction>
</comment>
<evidence type="ECO:0000256" key="8">
    <source>
        <dbReference type="ARBA" id="ARBA00029996"/>
    </source>
</evidence>
<dbReference type="EMBL" id="BMPO01000003">
    <property type="protein sequence ID" value="GGJ90362.1"/>
    <property type="molecule type" value="Genomic_DNA"/>
</dbReference>
<proteinExistence type="predicted"/>
<accession>A0A917PSX4</accession>
<dbReference type="InterPro" id="IPR005860">
    <property type="entry name" value="CobD"/>
</dbReference>
<organism evidence="11 12">
    <name type="scientific">Pseudomonas matsuisoli</name>
    <dbReference type="NCBI Taxonomy" id="1515666"/>
    <lineage>
        <taxon>Bacteria</taxon>
        <taxon>Pseudomonadati</taxon>
        <taxon>Pseudomonadota</taxon>
        <taxon>Gammaproteobacteria</taxon>
        <taxon>Pseudomonadales</taxon>
        <taxon>Pseudomonadaceae</taxon>
        <taxon>Pseudomonas</taxon>
    </lineage>
</organism>
<dbReference type="AlphaFoldDB" id="A0A917PSX4"/>
<dbReference type="Gene3D" id="3.90.1150.10">
    <property type="entry name" value="Aspartate Aminotransferase, domain 1"/>
    <property type="match status" value="1"/>
</dbReference>
<evidence type="ECO:0000256" key="1">
    <source>
        <dbReference type="ARBA" id="ARBA00001933"/>
    </source>
</evidence>
<dbReference type="CDD" id="cd00609">
    <property type="entry name" value="AAT_like"/>
    <property type="match status" value="1"/>
</dbReference>
<keyword evidence="6" id="KW-0663">Pyridoxal phosphate</keyword>
<dbReference type="InterPro" id="IPR004839">
    <property type="entry name" value="Aminotransferase_I/II_large"/>
</dbReference>
<evidence type="ECO:0000256" key="5">
    <source>
        <dbReference type="ARBA" id="ARBA00022573"/>
    </source>
</evidence>
<evidence type="ECO:0000256" key="7">
    <source>
        <dbReference type="ARBA" id="ARBA00023239"/>
    </source>
</evidence>
<dbReference type="InterPro" id="IPR015421">
    <property type="entry name" value="PyrdxlP-dep_Trfase_major"/>
</dbReference>
<keyword evidence="12" id="KW-1185">Reference proteome</keyword>
<dbReference type="GO" id="GO:0048472">
    <property type="term" value="F:threonine-phosphate decarboxylase activity"/>
    <property type="evidence" value="ECO:0007669"/>
    <property type="project" value="UniProtKB-EC"/>
</dbReference>
<reference evidence="11" key="1">
    <citation type="journal article" date="2014" name="Int. J. Syst. Evol. Microbiol.">
        <title>Complete genome sequence of Corynebacterium casei LMG S-19264T (=DSM 44701T), isolated from a smear-ripened cheese.</title>
        <authorList>
            <consortium name="US DOE Joint Genome Institute (JGI-PGF)"/>
            <person name="Walter F."/>
            <person name="Albersmeier A."/>
            <person name="Kalinowski J."/>
            <person name="Ruckert C."/>
        </authorList>
    </citation>
    <scope>NUCLEOTIDE SEQUENCE</scope>
    <source>
        <strain evidence="11">JCM 30078</strain>
    </source>
</reference>
<keyword evidence="5" id="KW-0169">Cobalamin biosynthesis</keyword>
<dbReference type="InterPro" id="IPR015424">
    <property type="entry name" value="PyrdxlP-dep_Trfase"/>
</dbReference>
<sequence>MLEHGGRLRAAAKQFGIPLAEWMDLSTGIAPAGLPIPPIPTAVWNRLPEPDDELREAAAAYYGVPHALPVAGSQAAIQALPQIRRQARIGIVSPCYAEHAHAWKREGHSLLELTEAGVPRAIERLDVLLVINPNNPTGRLIPSERLLEWHARLAERNGWLIVDEAFMDCTPTASLAPFCPRPGLVVLRSFGKFFGMAGARLGFVLADGDLSHRLERLLGPWTVNGPTRHVAIHQLRDVAAQQRQRDSLHQAGARLASLLTEHGLPPTGGCPLFQWCVTRRAEKLHRFLAAQGILVRLFHQPASVRFGLPADEAAWTRLDRALHAFQESEA</sequence>
<dbReference type="PROSITE" id="PS00105">
    <property type="entry name" value="AA_TRANSFER_CLASS_1"/>
    <property type="match status" value="1"/>
</dbReference>
<dbReference type="PANTHER" id="PTHR42885:SF1">
    <property type="entry name" value="THREONINE-PHOSPHATE DECARBOXYLASE"/>
    <property type="match status" value="1"/>
</dbReference>
<dbReference type="PANTHER" id="PTHR42885">
    <property type="entry name" value="HISTIDINOL-PHOSPHATE AMINOTRANSFERASE-RELATED"/>
    <property type="match status" value="1"/>
</dbReference>
<evidence type="ECO:0000256" key="9">
    <source>
        <dbReference type="ARBA" id="ARBA00048531"/>
    </source>
</evidence>
<comment type="pathway">
    <text evidence="3">Cofactor biosynthesis; adenosylcobalamin biosynthesis.</text>
</comment>
<protein>
    <recommendedName>
        <fullName evidence="4">threonine-phosphate decarboxylase</fullName>
        <ecNumber evidence="4">4.1.1.81</ecNumber>
    </recommendedName>
    <alternativeName>
        <fullName evidence="8">L-threonine-O-3-phosphate decarboxylase</fullName>
    </alternativeName>
</protein>
<evidence type="ECO:0000313" key="12">
    <source>
        <dbReference type="Proteomes" id="UP000635983"/>
    </source>
</evidence>
<dbReference type="GO" id="GO:0009236">
    <property type="term" value="P:cobalamin biosynthetic process"/>
    <property type="evidence" value="ECO:0007669"/>
    <property type="project" value="UniProtKB-KW"/>
</dbReference>
<comment type="cofactor">
    <cofactor evidence="1">
        <name>pyridoxal 5'-phosphate</name>
        <dbReference type="ChEBI" id="CHEBI:597326"/>
    </cofactor>
</comment>
<dbReference type="RefSeq" id="WP_188982541.1">
    <property type="nucleotide sequence ID" value="NZ_BMPO01000003.1"/>
</dbReference>
<evidence type="ECO:0000256" key="3">
    <source>
        <dbReference type="ARBA" id="ARBA00004953"/>
    </source>
</evidence>
<evidence type="ECO:0000256" key="6">
    <source>
        <dbReference type="ARBA" id="ARBA00022898"/>
    </source>
</evidence>
<dbReference type="GO" id="GO:0030170">
    <property type="term" value="F:pyridoxal phosphate binding"/>
    <property type="evidence" value="ECO:0007669"/>
    <property type="project" value="InterPro"/>
</dbReference>
<name>A0A917PSX4_9PSED</name>
<dbReference type="EC" id="4.1.1.81" evidence="4"/>